<organism evidence="2 3">
    <name type="scientific">Methanobacterium congolense</name>
    <dbReference type="NCBI Taxonomy" id="118062"/>
    <lineage>
        <taxon>Archaea</taxon>
        <taxon>Methanobacteriati</taxon>
        <taxon>Methanobacteriota</taxon>
        <taxon>Methanomada group</taxon>
        <taxon>Methanobacteria</taxon>
        <taxon>Methanobacteriales</taxon>
        <taxon>Methanobacteriaceae</taxon>
        <taxon>Methanobacterium</taxon>
    </lineage>
</organism>
<feature type="transmembrane region" description="Helical" evidence="1">
    <location>
        <begin position="208"/>
        <end position="227"/>
    </location>
</feature>
<protein>
    <submittedName>
        <fullName evidence="2">Uncharacterized protein</fullName>
    </submittedName>
</protein>
<dbReference type="Proteomes" id="UP000094707">
    <property type="component" value="Chromosome I"/>
</dbReference>
<name>A0A1D3L020_9EURY</name>
<dbReference type="STRING" id="118062.MCBB_0231"/>
<dbReference type="GeneID" id="30411095"/>
<accession>A0A1D3L020</accession>
<feature type="transmembrane region" description="Helical" evidence="1">
    <location>
        <begin position="233"/>
        <end position="254"/>
    </location>
</feature>
<sequence>MVSGVEVKIRSESRRKGLDPDEVLQLMRVPFEWTGDSYLFDFDSMSVEKLSNYIYFIFKKRGYSLDEGTQIDGVYVKTRFGDSLAYKRLPIEYKYKIGIYLNGKKTCLEISRAVHKGLMSADKTIYGENYLNSELNKIVDQIQFLKPLVDGYLVCNKCGAYYEVHKDESVEDFPDKCECGGNFEYIAMPDFPDEKIVERKKTSRPTEYLRPPAALILVSLACITSFVYNTSQILTLGIIGLAVSMVFALIRVKSQELILNISSRRLLYFLVAVLFFVEAWGLGTMPLPTDNYIATTITSFSMILAVIFGFGMIFKIFSPDNPRNFLDPPL</sequence>
<dbReference type="KEGG" id="mcub:MCBB_0231"/>
<proteinExistence type="predicted"/>
<feature type="transmembrane region" description="Helical" evidence="1">
    <location>
        <begin position="266"/>
        <end position="286"/>
    </location>
</feature>
<reference evidence="2 3" key="1">
    <citation type="submission" date="2016-08" db="EMBL/GenBank/DDBJ databases">
        <authorList>
            <person name="Seilhamer J.J."/>
        </authorList>
    </citation>
    <scope>NUCLEOTIDE SEQUENCE [LARGE SCALE GENOMIC DNA]</scope>
    <source>
        <strain evidence="2">Buetzberg</strain>
    </source>
</reference>
<dbReference type="RefSeq" id="WP_071905892.1">
    <property type="nucleotide sequence ID" value="NZ_LT607756.1"/>
</dbReference>
<keyword evidence="1" id="KW-1133">Transmembrane helix</keyword>
<evidence type="ECO:0000313" key="2">
    <source>
        <dbReference type="EMBL" id="SCG84819.1"/>
    </source>
</evidence>
<keyword evidence="1" id="KW-0472">Membrane</keyword>
<feature type="transmembrane region" description="Helical" evidence="1">
    <location>
        <begin position="292"/>
        <end position="314"/>
    </location>
</feature>
<gene>
    <name evidence="2" type="ORF">MCBB_0231</name>
</gene>
<keyword evidence="1" id="KW-0812">Transmembrane</keyword>
<dbReference type="OrthoDB" id="69719at2157"/>
<dbReference type="AlphaFoldDB" id="A0A1D3L020"/>
<evidence type="ECO:0000256" key="1">
    <source>
        <dbReference type="SAM" id="Phobius"/>
    </source>
</evidence>
<keyword evidence="3" id="KW-1185">Reference proteome</keyword>
<dbReference type="EMBL" id="LT607756">
    <property type="protein sequence ID" value="SCG84819.1"/>
    <property type="molecule type" value="Genomic_DNA"/>
</dbReference>
<evidence type="ECO:0000313" key="3">
    <source>
        <dbReference type="Proteomes" id="UP000094707"/>
    </source>
</evidence>